<name>A0A7S1Y5X5_9STRA</name>
<dbReference type="AlphaFoldDB" id="A0A7S1Y5X5"/>
<sequence>MIRCVKYTMMKYSQELKICLTVLGVCDKEGTEKLALWNRLAEGALHFNNSGVRPYTTPKGYILPSRDKECSCESTPPFCFGILLVESRTVSNSHPFIAHR</sequence>
<dbReference type="EMBL" id="HBGK01015722">
    <property type="protein sequence ID" value="CAD9279058.1"/>
    <property type="molecule type" value="Transcribed_RNA"/>
</dbReference>
<reference evidence="1" key="1">
    <citation type="submission" date="2021-01" db="EMBL/GenBank/DDBJ databases">
        <authorList>
            <person name="Corre E."/>
            <person name="Pelletier E."/>
            <person name="Niang G."/>
            <person name="Scheremetjew M."/>
            <person name="Finn R."/>
            <person name="Kale V."/>
            <person name="Holt S."/>
            <person name="Cochrane G."/>
            <person name="Meng A."/>
            <person name="Brown T."/>
            <person name="Cohen L."/>
        </authorList>
    </citation>
    <scope>NUCLEOTIDE SEQUENCE</scope>
    <source>
        <strain evidence="1">CCMP 410</strain>
    </source>
</reference>
<gene>
    <name evidence="1" type="ORF">GOCE00092_LOCUS7967</name>
</gene>
<proteinExistence type="predicted"/>
<accession>A0A7S1Y5X5</accession>
<protein>
    <submittedName>
        <fullName evidence="1">Uncharacterized protein</fullName>
    </submittedName>
</protein>
<evidence type="ECO:0000313" key="1">
    <source>
        <dbReference type="EMBL" id="CAD9279058.1"/>
    </source>
</evidence>
<organism evidence="1">
    <name type="scientific">Grammatophora oceanica</name>
    <dbReference type="NCBI Taxonomy" id="210454"/>
    <lineage>
        <taxon>Eukaryota</taxon>
        <taxon>Sar</taxon>
        <taxon>Stramenopiles</taxon>
        <taxon>Ochrophyta</taxon>
        <taxon>Bacillariophyta</taxon>
        <taxon>Fragilariophyceae</taxon>
        <taxon>Fragilariophycidae</taxon>
        <taxon>Rhabdonematales</taxon>
        <taxon>Grammatophoraceae</taxon>
        <taxon>Grammatophora</taxon>
    </lineage>
</organism>